<dbReference type="InterPro" id="IPR020845">
    <property type="entry name" value="AMP-binding_CS"/>
</dbReference>
<dbReference type="InterPro" id="IPR000873">
    <property type="entry name" value="AMP-dep_synth/lig_dom"/>
</dbReference>
<name>A0ABT5G6N6_9ACTN</name>
<dbReference type="PROSITE" id="PS00455">
    <property type="entry name" value="AMP_BINDING"/>
    <property type="match status" value="1"/>
</dbReference>
<reference evidence="3 4" key="1">
    <citation type="journal article" date="2015" name="Int. J. Syst. Evol. Microbiol.">
        <title>Streptomyces gilvifuscus sp. nov., an actinomycete that produces antibacterial compounds isolated from soil.</title>
        <authorList>
            <person name="Nguyen T.M."/>
            <person name="Kim J."/>
        </authorList>
    </citation>
    <scope>NUCLEOTIDE SEQUENCE [LARGE SCALE GENOMIC DNA]</scope>
    <source>
        <strain evidence="3 4">T113</strain>
    </source>
</reference>
<dbReference type="Pfam" id="PF13193">
    <property type="entry name" value="AMP-binding_C"/>
    <property type="match status" value="1"/>
</dbReference>
<proteinExistence type="predicted"/>
<dbReference type="InterPro" id="IPR050237">
    <property type="entry name" value="ATP-dep_AMP-bd_enzyme"/>
</dbReference>
<evidence type="ECO:0000313" key="4">
    <source>
        <dbReference type="Proteomes" id="UP001221328"/>
    </source>
</evidence>
<dbReference type="PANTHER" id="PTHR43767:SF12">
    <property type="entry name" value="AMP-DEPENDENT SYNTHETASE AND LIGASE"/>
    <property type="match status" value="1"/>
</dbReference>
<dbReference type="InterPro" id="IPR025110">
    <property type="entry name" value="AMP-bd_C"/>
</dbReference>
<dbReference type="Gene3D" id="3.40.50.12780">
    <property type="entry name" value="N-terminal domain of ligase-like"/>
    <property type="match status" value="1"/>
</dbReference>
<dbReference type="Proteomes" id="UP001221328">
    <property type="component" value="Unassembled WGS sequence"/>
</dbReference>
<accession>A0ABT5G6N6</accession>
<feature type="domain" description="AMP-dependent synthetase/ligase" evidence="1">
    <location>
        <begin position="10"/>
        <end position="359"/>
    </location>
</feature>
<keyword evidence="4" id="KW-1185">Reference proteome</keyword>
<dbReference type="EMBL" id="JAQOSK010000023">
    <property type="protein sequence ID" value="MDC2960504.1"/>
    <property type="molecule type" value="Genomic_DNA"/>
</dbReference>
<dbReference type="CDD" id="cd05936">
    <property type="entry name" value="FC-FACS_FadD_like"/>
    <property type="match status" value="1"/>
</dbReference>
<protein>
    <submittedName>
        <fullName evidence="3">Long-chain fatty acid--CoA ligase</fullName>
    </submittedName>
</protein>
<evidence type="ECO:0000313" key="3">
    <source>
        <dbReference type="EMBL" id="MDC2960504.1"/>
    </source>
</evidence>
<feature type="domain" description="AMP-binding enzyme C-terminal" evidence="2">
    <location>
        <begin position="409"/>
        <end position="484"/>
    </location>
</feature>
<dbReference type="SUPFAM" id="SSF56801">
    <property type="entry name" value="Acetyl-CoA synthetase-like"/>
    <property type="match status" value="1"/>
</dbReference>
<dbReference type="Pfam" id="PF00501">
    <property type="entry name" value="AMP-binding"/>
    <property type="match status" value="1"/>
</dbReference>
<comment type="caution">
    <text evidence="3">The sequence shown here is derived from an EMBL/GenBank/DDBJ whole genome shotgun (WGS) entry which is preliminary data.</text>
</comment>
<evidence type="ECO:0000259" key="2">
    <source>
        <dbReference type="Pfam" id="PF13193"/>
    </source>
</evidence>
<sequence length="510" mass="54595">MANLSEFLVETATARPDRPALRLGDHTTSYAELDAGSARAAALLRAEGVRPGDRIALMLPNVPEFVVLYYGALRAGAIVVPLNPLLKERETAYHLTDSGAVLLFEWHQAPGEGTQGAAAAGVRRVAVEPASFAALLAEHEPSTEVAGTADDDVAVLLYTSGTTGKPKGAALTHGGLRHNTEVMKVHVTRMTPDDVVVGCLPLFHIFGQICTMSVAVRSGASLILVPRFDPQTVLDAIAGDRATVFGGVPTMYAALLQHPADADVTSLRMCVSGGASLPVEVLHGFEKRFGCAVLEGFGMSETSPVVTFNHLDRPRKAGSIGTPIRDVEVRLLDDKGRDVGAGEIGELAVRGPNVMKGYWNRPEETAAAIPDGWLRTGDLARRDEDGYFYIVDRKKDMIIRGGYNVYPREIEEVLHEHPAVALAAVVGVPHQQLGEEVAAAVVLRPDARATAEELRQYVKDRVAAYKYPRVVRLMDTLPMGPSGKILKREISARAASPRLATSGVGEGESL</sequence>
<dbReference type="PANTHER" id="PTHR43767">
    <property type="entry name" value="LONG-CHAIN-FATTY-ACID--COA LIGASE"/>
    <property type="match status" value="1"/>
</dbReference>
<dbReference type="RefSeq" id="WP_272178681.1">
    <property type="nucleotide sequence ID" value="NZ_JAQOSK010000023.1"/>
</dbReference>
<keyword evidence="3" id="KW-0436">Ligase</keyword>
<dbReference type="Gene3D" id="3.30.300.30">
    <property type="match status" value="1"/>
</dbReference>
<organism evidence="3 4">
    <name type="scientific">Streptomyces gilvifuscus</name>
    <dbReference type="NCBI Taxonomy" id="1550617"/>
    <lineage>
        <taxon>Bacteria</taxon>
        <taxon>Bacillati</taxon>
        <taxon>Actinomycetota</taxon>
        <taxon>Actinomycetes</taxon>
        <taxon>Kitasatosporales</taxon>
        <taxon>Streptomycetaceae</taxon>
        <taxon>Streptomyces</taxon>
    </lineage>
</organism>
<gene>
    <name evidence="3" type="ORF">PO587_39385</name>
</gene>
<dbReference type="GO" id="GO:0016874">
    <property type="term" value="F:ligase activity"/>
    <property type="evidence" value="ECO:0007669"/>
    <property type="project" value="UniProtKB-KW"/>
</dbReference>
<dbReference type="NCBIfam" id="NF004837">
    <property type="entry name" value="PRK06187.1"/>
    <property type="match status" value="1"/>
</dbReference>
<dbReference type="InterPro" id="IPR042099">
    <property type="entry name" value="ANL_N_sf"/>
</dbReference>
<dbReference type="InterPro" id="IPR045851">
    <property type="entry name" value="AMP-bd_C_sf"/>
</dbReference>
<evidence type="ECO:0000259" key="1">
    <source>
        <dbReference type="Pfam" id="PF00501"/>
    </source>
</evidence>